<evidence type="ECO:0000256" key="1">
    <source>
        <dbReference type="SAM" id="MobiDB-lite"/>
    </source>
</evidence>
<gene>
    <name evidence="2" type="ORF">ACFFGS_00400</name>
</gene>
<dbReference type="EMBL" id="JBHLUK010000002">
    <property type="protein sequence ID" value="MFC0422642.1"/>
    <property type="molecule type" value="Genomic_DNA"/>
</dbReference>
<accession>A0ABV6JZJ1</accession>
<feature type="compositionally biased region" description="Basic residues" evidence="1">
    <location>
        <begin position="16"/>
        <end position="41"/>
    </location>
</feature>
<keyword evidence="3" id="KW-1185">Reference proteome</keyword>
<dbReference type="Proteomes" id="UP001589855">
    <property type="component" value="Unassembled WGS sequence"/>
</dbReference>
<feature type="region of interest" description="Disordered" evidence="1">
    <location>
        <begin position="1"/>
        <end position="41"/>
    </location>
</feature>
<sequence length="41" mass="4788">MTSSSDISRTDAFTGIRRRRGLSLPRRLAKQQRQTSRKRVN</sequence>
<evidence type="ECO:0000313" key="3">
    <source>
        <dbReference type="Proteomes" id="UP001589855"/>
    </source>
</evidence>
<evidence type="ECO:0000313" key="2">
    <source>
        <dbReference type="EMBL" id="MFC0422642.1"/>
    </source>
</evidence>
<reference evidence="2 3" key="1">
    <citation type="submission" date="2024-09" db="EMBL/GenBank/DDBJ databases">
        <authorList>
            <person name="Sun Q."/>
            <person name="Mori K."/>
        </authorList>
    </citation>
    <scope>NUCLEOTIDE SEQUENCE [LARGE SCALE GENOMIC DNA]</scope>
    <source>
        <strain evidence="2 3">TBRC 4575</strain>
    </source>
</reference>
<organism evidence="2 3">
    <name type="scientific">Lactiplantibacillus plajomi</name>
    <dbReference type="NCBI Taxonomy" id="1457217"/>
    <lineage>
        <taxon>Bacteria</taxon>
        <taxon>Bacillati</taxon>
        <taxon>Bacillota</taxon>
        <taxon>Bacilli</taxon>
        <taxon>Lactobacillales</taxon>
        <taxon>Lactobacillaceae</taxon>
        <taxon>Lactiplantibacillus</taxon>
    </lineage>
</organism>
<name>A0ABV6JZJ1_9LACO</name>
<protein>
    <submittedName>
        <fullName evidence="2">Uncharacterized protein</fullName>
    </submittedName>
</protein>
<proteinExistence type="predicted"/>
<comment type="caution">
    <text evidence="2">The sequence shown here is derived from an EMBL/GenBank/DDBJ whole genome shotgun (WGS) entry which is preliminary data.</text>
</comment>